<sequence length="149" mass="16823">MILRCSISNLTLDCPAAWIAEPDLAKSRVGLYAFNDIVADIELWLDNKRLLRDEGIFNVGELALQLHNWAATGAATDFRYNCADTDEQDWFTLRRSGTGFHFLSTSEYVATHVTAFVEREAVLEFISRFCVEVKEKIKQELGLDAAGFI</sequence>
<organism evidence="2 3">
    <name type="scientific">Hymenobacter luteus</name>
    <dbReference type="NCBI Taxonomy" id="1411122"/>
    <lineage>
        <taxon>Bacteria</taxon>
        <taxon>Pseudomonadati</taxon>
        <taxon>Bacteroidota</taxon>
        <taxon>Cytophagia</taxon>
        <taxon>Cytophagales</taxon>
        <taxon>Hymenobacteraceae</taxon>
        <taxon>Hymenobacter</taxon>
    </lineage>
</organism>
<comment type="caution">
    <text evidence="2">The sequence shown here is derived from an EMBL/GenBank/DDBJ whole genome shotgun (WGS) entry which is preliminary data.</text>
</comment>
<reference evidence="2 3" key="1">
    <citation type="submission" date="2020-08" db="EMBL/GenBank/DDBJ databases">
        <title>Genomic Encyclopedia of Type Strains, Phase IV (KMG-IV): sequencing the most valuable type-strain genomes for metagenomic binning, comparative biology and taxonomic classification.</title>
        <authorList>
            <person name="Goeker M."/>
        </authorList>
    </citation>
    <scope>NUCLEOTIDE SEQUENCE [LARGE SCALE GENOMIC DNA]</scope>
    <source>
        <strain evidence="2 3">DSM 26718</strain>
    </source>
</reference>
<evidence type="ECO:0000313" key="2">
    <source>
        <dbReference type="EMBL" id="MBB6060764.1"/>
    </source>
</evidence>
<name>A0A7W9T4P8_9BACT</name>
<dbReference type="Pfam" id="PF25297">
    <property type="entry name" value="DUF7878"/>
    <property type="match status" value="1"/>
</dbReference>
<keyword evidence="3" id="KW-1185">Reference proteome</keyword>
<accession>A0A7W9T4P8</accession>
<dbReference type="InterPro" id="IPR057200">
    <property type="entry name" value="DUF7878"/>
</dbReference>
<dbReference type="AlphaFoldDB" id="A0A7W9T4P8"/>
<feature type="domain" description="DUF7878" evidence="1">
    <location>
        <begin position="24"/>
        <end position="138"/>
    </location>
</feature>
<evidence type="ECO:0000259" key="1">
    <source>
        <dbReference type="Pfam" id="PF25297"/>
    </source>
</evidence>
<dbReference type="EMBL" id="JACHGG010000006">
    <property type="protein sequence ID" value="MBB6060764.1"/>
    <property type="molecule type" value="Genomic_DNA"/>
</dbReference>
<proteinExistence type="predicted"/>
<evidence type="ECO:0000313" key="3">
    <source>
        <dbReference type="Proteomes" id="UP000532746"/>
    </source>
</evidence>
<protein>
    <recommendedName>
        <fullName evidence="1">DUF7878 domain-containing protein</fullName>
    </recommendedName>
</protein>
<dbReference type="Proteomes" id="UP000532746">
    <property type="component" value="Unassembled WGS sequence"/>
</dbReference>
<gene>
    <name evidence="2" type="ORF">HNQ93_003639</name>
</gene>
<dbReference type="RefSeq" id="WP_183404830.1">
    <property type="nucleotide sequence ID" value="NZ_JACHGG010000006.1"/>
</dbReference>